<dbReference type="EMBL" id="FPBA01000031">
    <property type="protein sequence ID" value="SFU05686.1"/>
    <property type="molecule type" value="Genomic_DNA"/>
</dbReference>
<dbReference type="AlphaFoldDB" id="A0A1I7D263"/>
<proteinExistence type="predicted"/>
<feature type="domain" description="AB hydrolase-1" evidence="1">
    <location>
        <begin position="25"/>
        <end position="157"/>
    </location>
</feature>
<evidence type="ECO:0000313" key="3">
    <source>
        <dbReference type="Proteomes" id="UP000199546"/>
    </source>
</evidence>
<dbReference type="Proteomes" id="UP000199546">
    <property type="component" value="Unassembled WGS sequence"/>
</dbReference>
<keyword evidence="3" id="KW-1185">Reference proteome</keyword>
<gene>
    <name evidence="2" type="ORF">SAMN05660657_05189</name>
</gene>
<dbReference type="PRINTS" id="PR00111">
    <property type="entry name" value="ABHYDROLASE"/>
</dbReference>
<dbReference type="SUPFAM" id="SSF53474">
    <property type="entry name" value="alpha/beta-Hydrolases"/>
    <property type="match status" value="1"/>
</dbReference>
<dbReference type="Gene3D" id="3.40.50.1820">
    <property type="entry name" value="alpha/beta hydrolase"/>
    <property type="match status" value="1"/>
</dbReference>
<dbReference type="OrthoDB" id="27092at2"/>
<evidence type="ECO:0000259" key="1">
    <source>
        <dbReference type="Pfam" id="PF00561"/>
    </source>
</evidence>
<reference evidence="3" key="1">
    <citation type="submission" date="2016-10" db="EMBL/GenBank/DDBJ databases">
        <authorList>
            <person name="Varghese N."/>
            <person name="Submissions S."/>
        </authorList>
    </citation>
    <scope>NUCLEOTIDE SEQUENCE [LARGE SCALE GENOMIC DNA]</scope>
    <source>
        <strain evidence="3">DSM 46136</strain>
    </source>
</reference>
<dbReference type="Pfam" id="PF00561">
    <property type="entry name" value="Abhydrolase_1"/>
    <property type="match status" value="1"/>
</dbReference>
<name>A0A1I7D263_9ACTN</name>
<accession>A0A1I7D263</accession>
<dbReference type="PANTHER" id="PTHR43798">
    <property type="entry name" value="MONOACYLGLYCEROL LIPASE"/>
    <property type="match status" value="1"/>
</dbReference>
<dbReference type="InterPro" id="IPR029058">
    <property type="entry name" value="AB_hydrolase_fold"/>
</dbReference>
<dbReference type="GO" id="GO:0003824">
    <property type="term" value="F:catalytic activity"/>
    <property type="evidence" value="ECO:0007669"/>
    <property type="project" value="UniProtKB-ARBA"/>
</dbReference>
<organism evidence="2 3">
    <name type="scientific">Geodermatophilus amargosae</name>
    <dbReference type="NCBI Taxonomy" id="1296565"/>
    <lineage>
        <taxon>Bacteria</taxon>
        <taxon>Bacillati</taxon>
        <taxon>Actinomycetota</taxon>
        <taxon>Actinomycetes</taxon>
        <taxon>Geodermatophilales</taxon>
        <taxon>Geodermatophilaceae</taxon>
        <taxon>Geodermatophilus</taxon>
    </lineage>
</organism>
<sequence>MHNADYLEIDGRLGYVEVVGDGDDTLLCIHTAGQSGVQYRNNAKGLAALGFRVVVVDLPGHGRSEPAVDGPITSIPYYADWCMKVLDQVATGRRYLLGCSIGGRIVLEMASRFSDSLEAVVAMECPVAPTAARTWRKPEDSSTPSVRDQTYYSNLSLIGSDVPAETAEMIATMHCREDWHVTRSDLVAWGRHDLWSRLPDISCPTYVISGGDSFGENLRPTAERIPGALFQSVKGIAHYPNQEMPDFADAFKGWLEELRQAPVPARGGN</sequence>
<protein>
    <submittedName>
        <fullName evidence="2">Pimeloyl-ACP methyl ester carboxylesterase</fullName>
    </submittedName>
</protein>
<dbReference type="PANTHER" id="PTHR43798:SF33">
    <property type="entry name" value="HYDROLASE, PUTATIVE (AFU_ORTHOLOGUE AFUA_2G14860)-RELATED"/>
    <property type="match status" value="1"/>
</dbReference>
<dbReference type="STRING" id="1296565.SAMN05660657_05189"/>
<evidence type="ECO:0000313" key="2">
    <source>
        <dbReference type="EMBL" id="SFU05686.1"/>
    </source>
</evidence>
<dbReference type="InterPro" id="IPR000073">
    <property type="entry name" value="AB_hydrolase_1"/>
</dbReference>
<dbReference type="InterPro" id="IPR050266">
    <property type="entry name" value="AB_hydrolase_sf"/>
</dbReference>
<dbReference type="RefSeq" id="WP_093584207.1">
    <property type="nucleotide sequence ID" value="NZ_FPBA01000031.1"/>
</dbReference>
<dbReference type="GO" id="GO:0016020">
    <property type="term" value="C:membrane"/>
    <property type="evidence" value="ECO:0007669"/>
    <property type="project" value="TreeGrafter"/>
</dbReference>